<feature type="domain" description="Nucleolar protein 10-like N-terminal" evidence="3">
    <location>
        <begin position="427"/>
        <end position="467"/>
    </location>
</feature>
<dbReference type="SUPFAM" id="SSF50978">
    <property type="entry name" value="WD40 repeat-like"/>
    <property type="match status" value="1"/>
</dbReference>
<evidence type="ECO:0000259" key="2">
    <source>
        <dbReference type="Pfam" id="PF23097"/>
    </source>
</evidence>
<evidence type="ECO:0000313" key="4">
    <source>
        <dbReference type="EMBL" id="PHJ22549.1"/>
    </source>
</evidence>
<dbReference type="EMBL" id="MIGC01001632">
    <property type="protein sequence ID" value="PHJ22549.1"/>
    <property type="molecule type" value="Genomic_DNA"/>
</dbReference>
<feature type="region of interest" description="Disordered" evidence="1">
    <location>
        <begin position="290"/>
        <end position="325"/>
    </location>
</feature>
<dbReference type="OrthoDB" id="273340at2759"/>
<evidence type="ECO:0000313" key="5">
    <source>
        <dbReference type="Proteomes" id="UP000221165"/>
    </source>
</evidence>
<keyword evidence="5" id="KW-1185">Reference proteome</keyword>
<dbReference type="Pfam" id="PF23098">
    <property type="entry name" value="Beta-prop_NOL10_N"/>
    <property type="match status" value="2"/>
</dbReference>
<dbReference type="GO" id="GO:0030686">
    <property type="term" value="C:90S preribosome"/>
    <property type="evidence" value="ECO:0007669"/>
    <property type="project" value="TreeGrafter"/>
</dbReference>
<dbReference type="VEuPathDB" id="ToxoDB:CSUI_003604"/>
<dbReference type="InterPro" id="IPR040382">
    <property type="entry name" value="NOL10/Enp2"/>
</dbReference>
<feature type="region of interest" description="Disordered" evidence="1">
    <location>
        <begin position="578"/>
        <end position="600"/>
    </location>
</feature>
<dbReference type="GeneID" id="94427011"/>
<dbReference type="PANTHER" id="PTHR14927">
    <property type="entry name" value="NUCLEOLAR PROTEIN 10"/>
    <property type="match status" value="1"/>
</dbReference>
<feature type="domain" description="Nucleolar protein 10-like second" evidence="2">
    <location>
        <begin position="487"/>
        <end position="531"/>
    </location>
</feature>
<sequence length="623" mass="68548">MVKVTSSTGDAKVYHLSSGRSRAADLLPRRKRRRQRERKGPGDEPEASEVELLQDFEFNISSQCVKVSPDGEFVTATGIYPPEVRVYEVQSMGLKFRRGLDHEVVDFTFLSEDYRKLLFLQEQRHVDIHTQGGTHHKMRIPREGRGLCFLPSLASICIAASGSEVYMVDLEDGCFLTPWTTGSPANNCCFTSSVLPILAVGGENGVVECFDHRTARSVSALDVSADNPSTTEEGQVTCGAFSPGGLQMCVGTSAGTCLLYDLRSRRPLCCHSHSNMEPIKQLQWKRIATGGSGKAGDSHSESMLLHGGQAAQQSPSTSAALFPAAGGSSQGQGSLVVASCDPVSIHVWRESTGEKNSDLSWLVSDAEIHSVDREWSPRKEGRAEVLATIQAPLVSADDDDRGGASQKHTGGVRDQRVVRFNGFAFYGDSGLCFTPCEQKRVGVYFVPSLGIAPRWCAFLDTMTEELQASSGLVSSDSTGDTAAGAQYGDYRFVTRQQLEQMGVQDLIGTGYVKRYMHGYFMDSKLYRKLQETLTPFAFEEYRREKIRQKASESEKMRIEIRHKQPKANSALARRLEETALAGASAGTKKGRKQQEAARQLLKDERFERLFSNPDFEIEGDNGD</sequence>
<accession>A0A2C6L1V5</accession>
<dbReference type="RefSeq" id="XP_067924226.1">
    <property type="nucleotide sequence ID" value="XM_068063800.1"/>
</dbReference>
<dbReference type="PANTHER" id="PTHR14927:SF0">
    <property type="entry name" value="NUCLEOLAR PROTEIN 10"/>
    <property type="match status" value="1"/>
</dbReference>
<dbReference type="AlphaFoldDB" id="A0A2C6L1V5"/>
<dbReference type="Gene3D" id="2.130.10.10">
    <property type="entry name" value="YVTN repeat-like/Quinoprotein amine dehydrogenase"/>
    <property type="match status" value="1"/>
</dbReference>
<reference evidence="4 5" key="1">
    <citation type="journal article" date="2017" name="Int. J. Parasitol.">
        <title>The genome of the protozoan parasite Cystoisospora suis and a reverse vaccinology approach to identify vaccine candidates.</title>
        <authorList>
            <person name="Palmieri N."/>
            <person name="Shrestha A."/>
            <person name="Ruttkowski B."/>
            <person name="Beck T."/>
            <person name="Vogl C."/>
            <person name="Tomley F."/>
            <person name="Blake D.P."/>
            <person name="Joachim A."/>
        </authorList>
    </citation>
    <scope>NUCLEOTIDE SEQUENCE [LARGE SCALE GENOMIC DNA]</scope>
    <source>
        <strain evidence="4 5">Wien I</strain>
    </source>
</reference>
<dbReference type="InterPro" id="IPR015943">
    <property type="entry name" value="WD40/YVTN_repeat-like_dom_sf"/>
</dbReference>
<dbReference type="Pfam" id="PF23097">
    <property type="entry name" value="NOL10_2nd"/>
    <property type="match status" value="1"/>
</dbReference>
<feature type="region of interest" description="Disordered" evidence="1">
    <location>
        <begin position="1"/>
        <end position="48"/>
    </location>
</feature>
<protein>
    <submittedName>
        <fullName evidence="4">Embryo sac development arrest eda7</fullName>
    </submittedName>
</protein>
<dbReference type="InterPro" id="IPR036322">
    <property type="entry name" value="WD40_repeat_dom_sf"/>
</dbReference>
<name>A0A2C6L1V5_9APIC</name>
<feature type="domain" description="Nucleolar protein 10-like N-terminal" evidence="3">
    <location>
        <begin position="11"/>
        <end position="287"/>
    </location>
</feature>
<dbReference type="GO" id="GO:0032040">
    <property type="term" value="C:small-subunit processome"/>
    <property type="evidence" value="ECO:0007669"/>
    <property type="project" value="TreeGrafter"/>
</dbReference>
<gene>
    <name evidence="4" type="ORF">CSUI_003604</name>
</gene>
<dbReference type="InterPro" id="IPR056551">
    <property type="entry name" value="Beta-prop_NOL10_N"/>
</dbReference>
<organism evidence="4 5">
    <name type="scientific">Cystoisospora suis</name>
    <dbReference type="NCBI Taxonomy" id="483139"/>
    <lineage>
        <taxon>Eukaryota</taxon>
        <taxon>Sar</taxon>
        <taxon>Alveolata</taxon>
        <taxon>Apicomplexa</taxon>
        <taxon>Conoidasida</taxon>
        <taxon>Coccidia</taxon>
        <taxon>Eucoccidiorida</taxon>
        <taxon>Eimeriorina</taxon>
        <taxon>Sarcocystidae</taxon>
        <taxon>Cystoisospora</taxon>
    </lineage>
</organism>
<feature type="compositionally biased region" description="Low complexity" evidence="1">
    <location>
        <begin position="309"/>
        <end position="325"/>
    </location>
</feature>
<evidence type="ECO:0000259" key="3">
    <source>
        <dbReference type="Pfam" id="PF23098"/>
    </source>
</evidence>
<dbReference type="InterPro" id="IPR056550">
    <property type="entry name" value="NOL10_2nd"/>
</dbReference>
<dbReference type="Proteomes" id="UP000221165">
    <property type="component" value="Unassembled WGS sequence"/>
</dbReference>
<dbReference type="GO" id="GO:0000462">
    <property type="term" value="P:maturation of SSU-rRNA from tricistronic rRNA transcript (SSU-rRNA, 5.8S rRNA, LSU-rRNA)"/>
    <property type="evidence" value="ECO:0007669"/>
    <property type="project" value="TreeGrafter"/>
</dbReference>
<evidence type="ECO:0000256" key="1">
    <source>
        <dbReference type="SAM" id="MobiDB-lite"/>
    </source>
</evidence>
<comment type="caution">
    <text evidence="4">The sequence shown here is derived from an EMBL/GenBank/DDBJ whole genome shotgun (WGS) entry which is preliminary data.</text>
</comment>
<proteinExistence type="predicted"/>